<evidence type="ECO:0000313" key="2">
    <source>
        <dbReference type="EMBL" id="QNT70623.1"/>
    </source>
</evidence>
<feature type="region of interest" description="Disordered" evidence="1">
    <location>
        <begin position="38"/>
        <end position="137"/>
    </location>
</feature>
<protein>
    <submittedName>
        <fullName evidence="2">TIGR02300 family protein</fullName>
    </submittedName>
</protein>
<reference evidence="2 3" key="1">
    <citation type="submission" date="2020-05" db="EMBL/GenBank/DDBJ databases">
        <title>Complete closed genome sequence of Defluviicoccus vanus.</title>
        <authorList>
            <person name="Bessarab I."/>
            <person name="Arumugam K."/>
            <person name="Maszenan A.M."/>
            <person name="Seviour R.J."/>
            <person name="Williams R.B."/>
        </authorList>
    </citation>
    <scope>NUCLEOTIDE SEQUENCE [LARGE SCALE GENOMIC DNA]</scope>
    <source>
        <strain evidence="2 3">Ben 114</strain>
    </source>
</reference>
<gene>
    <name evidence="2" type="ORF">HQ394_16425</name>
</gene>
<dbReference type="InterPro" id="IPR012644">
    <property type="entry name" value="CHP02300_FYDLN_acid"/>
</dbReference>
<feature type="compositionally biased region" description="Acidic residues" evidence="1">
    <location>
        <begin position="77"/>
        <end position="137"/>
    </location>
</feature>
<name>A0A7H1N4I7_9PROT</name>
<dbReference type="EMBL" id="CP053923">
    <property type="protein sequence ID" value="QNT70623.1"/>
    <property type="molecule type" value="Genomic_DNA"/>
</dbReference>
<organism evidence="2 3">
    <name type="scientific">Defluviicoccus vanus</name>
    <dbReference type="NCBI Taxonomy" id="111831"/>
    <lineage>
        <taxon>Bacteria</taxon>
        <taxon>Pseudomonadati</taxon>
        <taxon>Pseudomonadota</taxon>
        <taxon>Alphaproteobacteria</taxon>
        <taxon>Rhodospirillales</taxon>
        <taxon>Rhodospirillaceae</taxon>
        <taxon>Defluviicoccus</taxon>
    </lineage>
</organism>
<dbReference type="Pfam" id="PF09538">
    <property type="entry name" value="FYDLN_acid"/>
    <property type="match status" value="1"/>
</dbReference>
<dbReference type="NCBIfam" id="TIGR02300">
    <property type="entry name" value="FYDLN_acid"/>
    <property type="match status" value="1"/>
</dbReference>
<evidence type="ECO:0000313" key="3">
    <source>
        <dbReference type="Proteomes" id="UP000516369"/>
    </source>
</evidence>
<dbReference type="RefSeq" id="WP_190261098.1">
    <property type="nucleotide sequence ID" value="NZ_CP053923.1"/>
</dbReference>
<sequence length="137" mass="14895">MAKPEWGLKRTCFSCSARFYDLRREPIICPICSTVYDPARQPRPRRSGGSVRDDAAAVPALVGSDTGARMRDKESLADDGGDADIEELDDSAGDDGDVDDLANEEGEIIEDASELGEDVDDIGEVMEHVDDEMEDKA</sequence>
<evidence type="ECO:0000256" key="1">
    <source>
        <dbReference type="SAM" id="MobiDB-lite"/>
    </source>
</evidence>
<keyword evidence="3" id="KW-1185">Reference proteome</keyword>
<proteinExistence type="predicted"/>
<dbReference type="AlphaFoldDB" id="A0A7H1N4I7"/>
<dbReference type="KEGG" id="dvn:HQ394_16425"/>
<dbReference type="Proteomes" id="UP000516369">
    <property type="component" value="Chromosome"/>
</dbReference>
<accession>A0A7H1N4I7</accession>